<name>A0ABQ6I861_9MICO</name>
<dbReference type="EMBL" id="BSUN01000001">
    <property type="protein sequence ID" value="GMA34017.1"/>
    <property type="molecule type" value="Genomic_DNA"/>
</dbReference>
<feature type="compositionally biased region" description="Acidic residues" evidence="1">
    <location>
        <begin position="28"/>
        <end position="37"/>
    </location>
</feature>
<comment type="caution">
    <text evidence="3">The sequence shown here is derived from an EMBL/GenBank/DDBJ whole genome shotgun (WGS) entry which is preliminary data.</text>
</comment>
<keyword evidence="2" id="KW-0732">Signal</keyword>
<protein>
    <submittedName>
        <fullName evidence="3">Uncharacterized protein</fullName>
    </submittedName>
</protein>
<feature type="region of interest" description="Disordered" evidence="1">
    <location>
        <begin position="26"/>
        <end position="46"/>
    </location>
</feature>
<sequence>MRVHLKSGIVVAGIAATAFTLSACSSEADPETSDTPEAEATSSVAAASGDAVDLSGVCPADIKIQTDWNPEMEHGHLYAMLGDEYEVDANNKSVTGPLIASGEDTGVDITILSGGPAVGYAQPNAQALLRPVDLHGIRGHRRGDRALDRPPHGVGVPAAREGPADDHVGPGYLP</sequence>
<keyword evidence="4" id="KW-1185">Reference proteome</keyword>
<feature type="chain" id="PRO_5045395499" evidence="2">
    <location>
        <begin position="24"/>
        <end position="174"/>
    </location>
</feature>
<gene>
    <name evidence="3" type="ORF">GCM10025876_02210</name>
</gene>
<evidence type="ECO:0000313" key="4">
    <source>
        <dbReference type="Proteomes" id="UP001157125"/>
    </source>
</evidence>
<evidence type="ECO:0000313" key="3">
    <source>
        <dbReference type="EMBL" id="GMA34017.1"/>
    </source>
</evidence>
<organism evidence="3 4">
    <name type="scientific">Demequina litorisediminis</name>
    <dbReference type="NCBI Taxonomy" id="1849022"/>
    <lineage>
        <taxon>Bacteria</taxon>
        <taxon>Bacillati</taxon>
        <taxon>Actinomycetota</taxon>
        <taxon>Actinomycetes</taxon>
        <taxon>Micrococcales</taxon>
        <taxon>Demequinaceae</taxon>
        <taxon>Demequina</taxon>
    </lineage>
</organism>
<dbReference type="PROSITE" id="PS51257">
    <property type="entry name" value="PROKAR_LIPOPROTEIN"/>
    <property type="match status" value="1"/>
</dbReference>
<accession>A0ABQ6I861</accession>
<feature type="region of interest" description="Disordered" evidence="1">
    <location>
        <begin position="141"/>
        <end position="174"/>
    </location>
</feature>
<dbReference type="Proteomes" id="UP001157125">
    <property type="component" value="Unassembled WGS sequence"/>
</dbReference>
<dbReference type="RefSeq" id="WP_284327173.1">
    <property type="nucleotide sequence ID" value="NZ_BSUN01000001.1"/>
</dbReference>
<evidence type="ECO:0000256" key="1">
    <source>
        <dbReference type="SAM" id="MobiDB-lite"/>
    </source>
</evidence>
<proteinExistence type="predicted"/>
<feature type="signal peptide" evidence="2">
    <location>
        <begin position="1"/>
        <end position="23"/>
    </location>
</feature>
<reference evidence="4" key="1">
    <citation type="journal article" date="2019" name="Int. J. Syst. Evol. Microbiol.">
        <title>The Global Catalogue of Microorganisms (GCM) 10K type strain sequencing project: providing services to taxonomists for standard genome sequencing and annotation.</title>
        <authorList>
            <consortium name="The Broad Institute Genomics Platform"/>
            <consortium name="The Broad Institute Genome Sequencing Center for Infectious Disease"/>
            <person name="Wu L."/>
            <person name="Ma J."/>
        </authorList>
    </citation>
    <scope>NUCLEOTIDE SEQUENCE [LARGE SCALE GENOMIC DNA]</scope>
    <source>
        <strain evidence="4">NBRC 112299</strain>
    </source>
</reference>
<evidence type="ECO:0000256" key="2">
    <source>
        <dbReference type="SAM" id="SignalP"/>
    </source>
</evidence>